<dbReference type="Pfam" id="PF11066">
    <property type="entry name" value="DUF2867"/>
    <property type="match status" value="1"/>
</dbReference>
<evidence type="ECO:0000313" key="3">
    <source>
        <dbReference type="Proteomes" id="UP000238563"/>
    </source>
</evidence>
<keyword evidence="1" id="KW-1133">Transmembrane helix</keyword>
<dbReference type="AlphaFoldDB" id="A0A2S9JB30"/>
<organism evidence="2 3">
    <name type="scientific">Phyllobacterium myrsinacearum</name>
    <dbReference type="NCBI Taxonomy" id="28101"/>
    <lineage>
        <taxon>Bacteria</taxon>
        <taxon>Pseudomonadati</taxon>
        <taxon>Pseudomonadota</taxon>
        <taxon>Alphaproteobacteria</taxon>
        <taxon>Hyphomicrobiales</taxon>
        <taxon>Phyllobacteriaceae</taxon>
        <taxon>Phyllobacterium</taxon>
    </lineage>
</organism>
<accession>A0A2S9JB30</accession>
<reference evidence="2 3" key="1">
    <citation type="submission" date="2018-02" db="EMBL/GenBank/DDBJ databases">
        <title>The draft genome of Phyllobacterium myrsinacearum DSM5892.</title>
        <authorList>
            <person name="Li L."/>
            <person name="Liu L."/>
            <person name="Zhang X."/>
            <person name="Wang T."/>
        </authorList>
    </citation>
    <scope>NUCLEOTIDE SEQUENCE [LARGE SCALE GENOMIC DNA]</scope>
    <source>
        <strain evidence="2 3">DSM 5892</strain>
    </source>
</reference>
<keyword evidence="1" id="KW-0812">Transmembrane</keyword>
<dbReference type="EMBL" id="PVBT01000009">
    <property type="protein sequence ID" value="PRD49974.1"/>
    <property type="molecule type" value="Genomic_DNA"/>
</dbReference>
<sequence>MKVHPRVPHPALAEADWADCYQLRIKNPDLTAMDAARLVLGHFPRWVRVLMAIRNTVVAPFGIKSSAAHSPTEMEMVGVFPIVSQSVHQVVLGFDDRHLDFRAVIDVRNNSGERLVSVMTLVRRKNLFGKLYLPAIIPFHKLITLAMIANLNQKPSP</sequence>
<dbReference type="OrthoDB" id="7058586at2"/>
<comment type="caution">
    <text evidence="2">The sequence shown here is derived from an EMBL/GenBank/DDBJ whole genome shotgun (WGS) entry which is preliminary data.</text>
</comment>
<evidence type="ECO:0000313" key="2">
    <source>
        <dbReference type="EMBL" id="PRD49974.1"/>
    </source>
</evidence>
<keyword evidence="3" id="KW-1185">Reference proteome</keyword>
<evidence type="ECO:0000256" key="1">
    <source>
        <dbReference type="SAM" id="Phobius"/>
    </source>
</evidence>
<dbReference type="Proteomes" id="UP000238563">
    <property type="component" value="Unassembled WGS sequence"/>
</dbReference>
<dbReference type="InterPro" id="IPR021295">
    <property type="entry name" value="DUF2867"/>
</dbReference>
<gene>
    <name evidence="2" type="ORF">C5750_24460</name>
</gene>
<name>A0A2S9JB30_9HYPH</name>
<proteinExistence type="predicted"/>
<feature type="transmembrane region" description="Helical" evidence="1">
    <location>
        <begin position="131"/>
        <end position="151"/>
    </location>
</feature>
<keyword evidence="1" id="KW-0472">Membrane</keyword>
<protein>
    <submittedName>
        <fullName evidence="2">DUF2867 domain-containing protein</fullName>
    </submittedName>
</protein>